<accession>A0A2P2QA00</accession>
<reference evidence="1" key="1">
    <citation type="submission" date="2018-02" db="EMBL/GenBank/DDBJ databases">
        <title>Rhizophora mucronata_Transcriptome.</title>
        <authorList>
            <person name="Meera S.P."/>
            <person name="Sreeshan A."/>
            <person name="Augustine A."/>
        </authorList>
    </citation>
    <scope>NUCLEOTIDE SEQUENCE</scope>
    <source>
        <tissue evidence="1">Leaf</tissue>
    </source>
</reference>
<name>A0A2P2QA00_RHIMU</name>
<organism evidence="1">
    <name type="scientific">Rhizophora mucronata</name>
    <name type="common">Asiatic mangrove</name>
    <dbReference type="NCBI Taxonomy" id="61149"/>
    <lineage>
        <taxon>Eukaryota</taxon>
        <taxon>Viridiplantae</taxon>
        <taxon>Streptophyta</taxon>
        <taxon>Embryophyta</taxon>
        <taxon>Tracheophyta</taxon>
        <taxon>Spermatophyta</taxon>
        <taxon>Magnoliopsida</taxon>
        <taxon>eudicotyledons</taxon>
        <taxon>Gunneridae</taxon>
        <taxon>Pentapetalae</taxon>
        <taxon>rosids</taxon>
        <taxon>fabids</taxon>
        <taxon>Malpighiales</taxon>
        <taxon>Rhizophoraceae</taxon>
        <taxon>Rhizophora</taxon>
    </lineage>
</organism>
<protein>
    <submittedName>
        <fullName evidence="1">Uncharacterized protein</fullName>
    </submittedName>
</protein>
<sequence>MWKLIESLGALTLNLANTVPRLCATGGNYLLTFLLILSHSIKIW</sequence>
<dbReference type="EMBL" id="GGEC01083334">
    <property type="protein sequence ID" value="MBX63818.1"/>
    <property type="molecule type" value="Transcribed_RNA"/>
</dbReference>
<dbReference type="AlphaFoldDB" id="A0A2P2QA00"/>
<evidence type="ECO:0000313" key="1">
    <source>
        <dbReference type="EMBL" id="MBX63818.1"/>
    </source>
</evidence>
<proteinExistence type="predicted"/>